<evidence type="ECO:0000256" key="4">
    <source>
        <dbReference type="ARBA" id="ARBA00023002"/>
    </source>
</evidence>
<protein>
    <submittedName>
        <fullName evidence="6">FMN reductase</fullName>
    </submittedName>
</protein>
<name>A0A437PFQ6_9HYPH</name>
<dbReference type="Pfam" id="PF03358">
    <property type="entry name" value="FMN_red"/>
    <property type="match status" value="1"/>
</dbReference>
<evidence type="ECO:0000313" key="7">
    <source>
        <dbReference type="Proteomes" id="UP000286997"/>
    </source>
</evidence>
<keyword evidence="2" id="KW-0285">Flavoprotein</keyword>
<accession>A0A437PFQ6</accession>
<dbReference type="InterPro" id="IPR029039">
    <property type="entry name" value="Flavoprotein-like_sf"/>
</dbReference>
<keyword evidence="3" id="KW-0288">FMN</keyword>
<comment type="caution">
    <text evidence="6">The sequence shown here is derived from an EMBL/GenBank/DDBJ whole genome shotgun (WGS) entry which is preliminary data.</text>
</comment>
<dbReference type="Gene3D" id="3.40.50.360">
    <property type="match status" value="1"/>
</dbReference>
<keyword evidence="7" id="KW-1185">Reference proteome</keyword>
<dbReference type="SUPFAM" id="SSF52218">
    <property type="entry name" value="Flavoproteins"/>
    <property type="match status" value="1"/>
</dbReference>
<dbReference type="RefSeq" id="WP_127727326.1">
    <property type="nucleotide sequence ID" value="NZ_SACP01000002.1"/>
</dbReference>
<feature type="domain" description="NADPH-dependent FMN reductase-like" evidence="5">
    <location>
        <begin position="4"/>
        <end position="145"/>
    </location>
</feature>
<dbReference type="AlphaFoldDB" id="A0A437PFQ6"/>
<organism evidence="6 7">
    <name type="scientific">Methylobacterium oryzihabitans</name>
    <dbReference type="NCBI Taxonomy" id="2499852"/>
    <lineage>
        <taxon>Bacteria</taxon>
        <taxon>Pseudomonadati</taxon>
        <taxon>Pseudomonadota</taxon>
        <taxon>Alphaproteobacteria</taxon>
        <taxon>Hyphomicrobiales</taxon>
        <taxon>Methylobacteriaceae</taxon>
        <taxon>Methylobacterium</taxon>
    </lineage>
</organism>
<evidence type="ECO:0000313" key="6">
    <source>
        <dbReference type="EMBL" id="RVU21106.1"/>
    </source>
</evidence>
<dbReference type="InterPro" id="IPR051814">
    <property type="entry name" value="NAD(P)H-dep_FMN_reductase"/>
</dbReference>
<dbReference type="Proteomes" id="UP000286997">
    <property type="component" value="Unassembled WGS sequence"/>
</dbReference>
<evidence type="ECO:0000256" key="2">
    <source>
        <dbReference type="ARBA" id="ARBA00022630"/>
    </source>
</evidence>
<evidence type="ECO:0000259" key="5">
    <source>
        <dbReference type="Pfam" id="PF03358"/>
    </source>
</evidence>
<dbReference type="PANTHER" id="PTHR43408">
    <property type="entry name" value="FMN REDUCTASE (NADPH)"/>
    <property type="match status" value="1"/>
</dbReference>
<sequence length="195" mass="20637">MTLPRIVAFSGNAGRPSRTRVLVEAIAAEVARQRRVDLRVFDLVDAGQGLGATTRDALPLPAQRIIEAIEGADALIVASPVYKGSYAGLFKHVIDFLAPEALAGKPVAIAATGGGPRHALMVEHQLRPLFGFFTAHVAATAVYAGEDEIQDGAVTDPRVAERVTAAATELVHLLDAADAMRRARDTRDEPAAARL</sequence>
<evidence type="ECO:0000256" key="1">
    <source>
        <dbReference type="ARBA" id="ARBA00005990"/>
    </source>
</evidence>
<dbReference type="OrthoDB" id="1643408at2"/>
<dbReference type="GO" id="GO:0016491">
    <property type="term" value="F:oxidoreductase activity"/>
    <property type="evidence" value="ECO:0007669"/>
    <property type="project" value="UniProtKB-KW"/>
</dbReference>
<dbReference type="PANTHER" id="PTHR43408:SF2">
    <property type="entry name" value="FMN REDUCTASE (NADPH)"/>
    <property type="match status" value="1"/>
</dbReference>
<evidence type="ECO:0000256" key="3">
    <source>
        <dbReference type="ARBA" id="ARBA00022643"/>
    </source>
</evidence>
<reference evidence="6 7" key="1">
    <citation type="submission" date="2019-01" db="EMBL/GenBank/DDBJ databases">
        <authorList>
            <person name="Chen W.-M."/>
        </authorList>
    </citation>
    <scope>NUCLEOTIDE SEQUENCE [LARGE SCALE GENOMIC DNA]</scope>
    <source>
        <strain evidence="6 7">TER-1</strain>
    </source>
</reference>
<dbReference type="InterPro" id="IPR005025">
    <property type="entry name" value="FMN_Rdtase-like_dom"/>
</dbReference>
<comment type="similarity">
    <text evidence="1">Belongs to the SsuE family.</text>
</comment>
<gene>
    <name evidence="6" type="primary">msuE</name>
    <name evidence="6" type="ORF">EOE48_03140</name>
</gene>
<proteinExistence type="inferred from homology"/>
<dbReference type="EMBL" id="SACP01000002">
    <property type="protein sequence ID" value="RVU21106.1"/>
    <property type="molecule type" value="Genomic_DNA"/>
</dbReference>
<dbReference type="InterPro" id="IPR019912">
    <property type="entry name" value="FMN_Rdtase_MsuE-like"/>
</dbReference>
<keyword evidence="4" id="KW-0560">Oxidoreductase</keyword>
<dbReference type="NCBIfam" id="TIGR03566">
    <property type="entry name" value="FMN_reduc_MsuE"/>
    <property type="match status" value="1"/>
</dbReference>